<dbReference type="AlphaFoldDB" id="A0A846X7M2"/>
<dbReference type="InterPro" id="IPR014883">
    <property type="entry name" value="VRR_NUC"/>
</dbReference>
<reference evidence="5 6" key="1">
    <citation type="submission" date="2020-04" db="EMBL/GenBank/DDBJ databases">
        <title>MicrobeNet Type strains.</title>
        <authorList>
            <person name="Nicholson A.C."/>
        </authorList>
    </citation>
    <scope>NUCLEOTIDE SEQUENCE [LARGE SCALE GENOMIC DNA]</scope>
    <source>
        <strain evidence="5 6">DSM 44113</strain>
    </source>
</reference>
<proteinExistence type="predicted"/>
<evidence type="ECO:0000256" key="3">
    <source>
        <dbReference type="ARBA" id="ARBA00022801"/>
    </source>
</evidence>
<evidence type="ECO:0000256" key="1">
    <source>
        <dbReference type="ARBA" id="ARBA00001946"/>
    </source>
</evidence>
<dbReference type="GO" id="GO:0004518">
    <property type="term" value="F:nuclease activity"/>
    <property type="evidence" value="ECO:0007669"/>
    <property type="project" value="UniProtKB-KW"/>
</dbReference>
<dbReference type="GO" id="GO:0016788">
    <property type="term" value="F:hydrolase activity, acting on ester bonds"/>
    <property type="evidence" value="ECO:0007669"/>
    <property type="project" value="InterPro"/>
</dbReference>
<feature type="domain" description="VRR-NUC" evidence="4">
    <location>
        <begin position="6"/>
        <end position="90"/>
    </location>
</feature>
<comment type="cofactor">
    <cofactor evidence="1">
        <name>Mg(2+)</name>
        <dbReference type="ChEBI" id="CHEBI:18420"/>
    </cofactor>
</comment>
<name>A0A846X7M2_9ACTN</name>
<dbReference type="RefSeq" id="WP_168547404.1">
    <property type="nucleotide sequence ID" value="NZ_BAAAKS010000023.1"/>
</dbReference>
<keyword evidence="6" id="KW-1185">Reference proteome</keyword>
<evidence type="ECO:0000313" key="5">
    <source>
        <dbReference type="EMBL" id="NKY20466.1"/>
    </source>
</evidence>
<dbReference type="SMART" id="SM00990">
    <property type="entry name" value="VRR_NUC"/>
    <property type="match status" value="1"/>
</dbReference>
<gene>
    <name evidence="5" type="ORF">HF999_19080</name>
</gene>
<dbReference type="InterPro" id="IPR011856">
    <property type="entry name" value="tRNA_endonuc-like_dom_sf"/>
</dbReference>
<keyword evidence="2" id="KW-0540">Nuclease</keyword>
<keyword evidence="3" id="KW-0378">Hydrolase</keyword>
<sequence>MTTVRPRESAVEDHLVRRCAELGLLCLKTVALARRGLPDRTVVGHDAHGDAVVLFVEIKRPGEKPRPSQVHMITALREHGAHAVVADSAAAVDALLDEYVLAPTTPIAERDPHAAPLPGRRGHVVMPAL</sequence>
<dbReference type="Proteomes" id="UP000582646">
    <property type="component" value="Unassembled WGS sequence"/>
</dbReference>
<dbReference type="Gene3D" id="3.40.1350.10">
    <property type="match status" value="1"/>
</dbReference>
<dbReference type="EMBL" id="JAAXOQ010000033">
    <property type="protein sequence ID" value="NKY20466.1"/>
    <property type="molecule type" value="Genomic_DNA"/>
</dbReference>
<evidence type="ECO:0000259" key="4">
    <source>
        <dbReference type="SMART" id="SM00990"/>
    </source>
</evidence>
<organism evidence="5 6">
    <name type="scientific">Tsukamurella spumae</name>
    <dbReference type="NCBI Taxonomy" id="44753"/>
    <lineage>
        <taxon>Bacteria</taxon>
        <taxon>Bacillati</taxon>
        <taxon>Actinomycetota</taxon>
        <taxon>Actinomycetes</taxon>
        <taxon>Mycobacteriales</taxon>
        <taxon>Tsukamurellaceae</taxon>
        <taxon>Tsukamurella</taxon>
    </lineage>
</organism>
<dbReference type="GO" id="GO:0003676">
    <property type="term" value="F:nucleic acid binding"/>
    <property type="evidence" value="ECO:0007669"/>
    <property type="project" value="InterPro"/>
</dbReference>
<comment type="caution">
    <text evidence="5">The sequence shown here is derived from an EMBL/GenBank/DDBJ whole genome shotgun (WGS) entry which is preliminary data.</text>
</comment>
<evidence type="ECO:0000256" key="2">
    <source>
        <dbReference type="ARBA" id="ARBA00022722"/>
    </source>
</evidence>
<protein>
    <submittedName>
        <fullName evidence="5">VRR-NUC domain-containing protein</fullName>
    </submittedName>
</protein>
<evidence type="ECO:0000313" key="6">
    <source>
        <dbReference type="Proteomes" id="UP000582646"/>
    </source>
</evidence>
<accession>A0A846X7M2</accession>